<dbReference type="EnsemblMetazoa" id="HelroT177257">
    <property type="protein sequence ID" value="HelroP177257"/>
    <property type="gene ID" value="HelroG177257"/>
</dbReference>
<dbReference type="EMBL" id="KB097222">
    <property type="protein sequence ID" value="ESN98029.1"/>
    <property type="molecule type" value="Genomic_DNA"/>
</dbReference>
<reference evidence="2" key="3">
    <citation type="submission" date="2015-06" db="UniProtKB">
        <authorList>
            <consortium name="EnsemblMetazoa"/>
        </authorList>
    </citation>
    <scope>IDENTIFICATION</scope>
</reference>
<name>T1FBF0_HELRO</name>
<reference evidence="1 3" key="2">
    <citation type="journal article" date="2013" name="Nature">
        <title>Insights into bilaterian evolution from three spiralian genomes.</title>
        <authorList>
            <person name="Simakov O."/>
            <person name="Marletaz F."/>
            <person name="Cho S.J."/>
            <person name="Edsinger-Gonzales E."/>
            <person name="Havlak P."/>
            <person name="Hellsten U."/>
            <person name="Kuo D.H."/>
            <person name="Larsson T."/>
            <person name="Lv J."/>
            <person name="Arendt D."/>
            <person name="Savage R."/>
            <person name="Osoegawa K."/>
            <person name="de Jong P."/>
            <person name="Grimwood J."/>
            <person name="Chapman J.A."/>
            <person name="Shapiro H."/>
            <person name="Aerts A."/>
            <person name="Otillar R.P."/>
            <person name="Terry A.Y."/>
            <person name="Boore J.L."/>
            <person name="Grigoriev I.V."/>
            <person name="Lindberg D.R."/>
            <person name="Seaver E.C."/>
            <person name="Weisblat D.A."/>
            <person name="Putnam N.H."/>
            <person name="Rokhsar D.S."/>
        </authorList>
    </citation>
    <scope>NUCLEOTIDE SEQUENCE</scope>
</reference>
<dbReference type="HOGENOM" id="CLU_1148299_0_0_1"/>
<dbReference type="InParanoid" id="T1FBF0"/>
<evidence type="ECO:0000313" key="2">
    <source>
        <dbReference type="EnsemblMetazoa" id="HelroP177257"/>
    </source>
</evidence>
<protein>
    <submittedName>
        <fullName evidence="1 2">Uncharacterized protein</fullName>
    </submittedName>
</protein>
<dbReference type="GeneID" id="20206149"/>
<dbReference type="EMBL" id="AMQM01005980">
    <property type="status" value="NOT_ANNOTATED_CDS"/>
    <property type="molecule type" value="Genomic_DNA"/>
</dbReference>
<dbReference type="AlphaFoldDB" id="T1FBF0"/>
<evidence type="ECO:0000313" key="1">
    <source>
        <dbReference type="EMBL" id="ESN98029.1"/>
    </source>
</evidence>
<dbReference type="KEGG" id="hro:HELRODRAFT_177257"/>
<reference evidence="3" key="1">
    <citation type="submission" date="2012-12" db="EMBL/GenBank/DDBJ databases">
        <authorList>
            <person name="Hellsten U."/>
            <person name="Grimwood J."/>
            <person name="Chapman J.A."/>
            <person name="Shapiro H."/>
            <person name="Aerts A."/>
            <person name="Otillar R.P."/>
            <person name="Terry A.Y."/>
            <person name="Boore J.L."/>
            <person name="Simakov O."/>
            <person name="Marletaz F."/>
            <person name="Cho S.-J."/>
            <person name="Edsinger-Gonzales E."/>
            <person name="Havlak P."/>
            <person name="Kuo D.-H."/>
            <person name="Larsson T."/>
            <person name="Lv J."/>
            <person name="Arendt D."/>
            <person name="Savage R."/>
            <person name="Osoegawa K."/>
            <person name="de Jong P."/>
            <person name="Lindberg D.R."/>
            <person name="Seaver E.C."/>
            <person name="Weisblat D.A."/>
            <person name="Putnam N.H."/>
            <person name="Grigoriev I.V."/>
            <person name="Rokhsar D.S."/>
        </authorList>
    </citation>
    <scope>NUCLEOTIDE SEQUENCE</scope>
</reference>
<evidence type="ECO:0000313" key="3">
    <source>
        <dbReference type="Proteomes" id="UP000015101"/>
    </source>
</evidence>
<accession>T1FBF0</accession>
<keyword evidence="3" id="KW-1185">Reference proteome</keyword>
<sequence length="242" mass="26827">MLGQCDIEPGCRGSFTYDAENDNYVGTDPSLAKISERKSVGTLFVDTCVENPAIGVTLGDAMEIEKHDFWVKFASSNALESSLIPTATTLESCLTVCMDNIELSCQRGFTWDSVGNNCYITIVEGDKRFFNLGSGPKGSTLYYPYRQLSMYDNVMTLEPDEEAGCWIIHKEKFILSSKKLPNRSSLLQCKIASLESGLNYFSYNNGKSLCFLLSGKYSSSLLKYSTSTDSYEYDPVACSKIV</sequence>
<proteinExistence type="predicted"/>
<gene>
    <name evidence="2" type="primary">20206149</name>
    <name evidence="1" type="ORF">HELRODRAFT_177257</name>
</gene>
<dbReference type="Proteomes" id="UP000015101">
    <property type="component" value="Unassembled WGS sequence"/>
</dbReference>
<dbReference type="CTD" id="20206149"/>
<organism evidence="2 3">
    <name type="scientific">Helobdella robusta</name>
    <name type="common">Californian leech</name>
    <dbReference type="NCBI Taxonomy" id="6412"/>
    <lineage>
        <taxon>Eukaryota</taxon>
        <taxon>Metazoa</taxon>
        <taxon>Spiralia</taxon>
        <taxon>Lophotrochozoa</taxon>
        <taxon>Annelida</taxon>
        <taxon>Clitellata</taxon>
        <taxon>Hirudinea</taxon>
        <taxon>Rhynchobdellida</taxon>
        <taxon>Glossiphoniidae</taxon>
        <taxon>Helobdella</taxon>
    </lineage>
</organism>
<dbReference type="RefSeq" id="XP_009023730.1">
    <property type="nucleotide sequence ID" value="XM_009025482.1"/>
</dbReference>